<evidence type="ECO:0000256" key="1">
    <source>
        <dbReference type="SAM" id="SignalP"/>
    </source>
</evidence>
<dbReference type="Proteomes" id="UP001187192">
    <property type="component" value="Unassembled WGS sequence"/>
</dbReference>
<organism evidence="2 3">
    <name type="scientific">Ficus carica</name>
    <name type="common">Common fig</name>
    <dbReference type="NCBI Taxonomy" id="3494"/>
    <lineage>
        <taxon>Eukaryota</taxon>
        <taxon>Viridiplantae</taxon>
        <taxon>Streptophyta</taxon>
        <taxon>Embryophyta</taxon>
        <taxon>Tracheophyta</taxon>
        <taxon>Spermatophyta</taxon>
        <taxon>Magnoliopsida</taxon>
        <taxon>eudicotyledons</taxon>
        <taxon>Gunneridae</taxon>
        <taxon>Pentapetalae</taxon>
        <taxon>rosids</taxon>
        <taxon>fabids</taxon>
        <taxon>Rosales</taxon>
        <taxon>Moraceae</taxon>
        <taxon>Ficeae</taxon>
        <taxon>Ficus</taxon>
    </lineage>
</organism>
<dbReference type="EMBL" id="BTGU01000039">
    <property type="protein sequence ID" value="GMN51955.1"/>
    <property type="molecule type" value="Genomic_DNA"/>
</dbReference>
<name>A0AA88DBK8_FICCA</name>
<dbReference type="AlphaFoldDB" id="A0AA88DBK8"/>
<reference evidence="2" key="1">
    <citation type="submission" date="2023-07" db="EMBL/GenBank/DDBJ databases">
        <title>draft genome sequence of fig (Ficus carica).</title>
        <authorList>
            <person name="Takahashi T."/>
            <person name="Nishimura K."/>
        </authorList>
    </citation>
    <scope>NUCLEOTIDE SEQUENCE</scope>
</reference>
<evidence type="ECO:0000313" key="3">
    <source>
        <dbReference type="Proteomes" id="UP001187192"/>
    </source>
</evidence>
<feature type="chain" id="PRO_5041642216" evidence="1">
    <location>
        <begin position="16"/>
        <end position="153"/>
    </location>
</feature>
<dbReference type="GO" id="GO:0047372">
    <property type="term" value="F:monoacylglycerol lipase activity"/>
    <property type="evidence" value="ECO:0007669"/>
    <property type="project" value="TreeGrafter"/>
</dbReference>
<comment type="caution">
    <text evidence="2">The sequence shown here is derived from an EMBL/GenBank/DDBJ whole genome shotgun (WGS) entry which is preliminary data.</text>
</comment>
<dbReference type="GO" id="GO:0034338">
    <property type="term" value="F:short-chain carboxylesterase activity"/>
    <property type="evidence" value="ECO:0007669"/>
    <property type="project" value="TreeGrafter"/>
</dbReference>
<proteinExistence type="predicted"/>
<gene>
    <name evidence="2" type="ORF">TIFTF001_021101</name>
</gene>
<sequence>MAGQDFLFLFLFVSALMVREMKHLIAEWKDDVDNDGNLKRRRYLATPWLSSPHIQTVFLNFFGRPPVFSYKRKIFHTSDGGTIALDWLTKFDVVDGGFHMNNVISRDDTTPIMVVIPGLTSDSESAHETMTVGLNKIGHHFIFEACWVPKVSC</sequence>
<keyword evidence="3" id="KW-1185">Reference proteome</keyword>
<accession>A0AA88DBK8</accession>
<dbReference type="PANTHER" id="PTHR10794:SF63">
    <property type="entry name" value="ALPHA_BETA HYDROLASE 1, ISOFORM A"/>
    <property type="match status" value="1"/>
</dbReference>
<evidence type="ECO:0000313" key="2">
    <source>
        <dbReference type="EMBL" id="GMN51955.1"/>
    </source>
</evidence>
<feature type="signal peptide" evidence="1">
    <location>
        <begin position="1"/>
        <end position="15"/>
    </location>
</feature>
<dbReference type="InterPro" id="IPR050960">
    <property type="entry name" value="AB_hydrolase_4_sf"/>
</dbReference>
<dbReference type="PANTHER" id="PTHR10794">
    <property type="entry name" value="ABHYDROLASE DOMAIN-CONTAINING PROTEIN"/>
    <property type="match status" value="1"/>
</dbReference>
<protein>
    <submittedName>
        <fullName evidence="2">Uncharacterized protein</fullName>
    </submittedName>
</protein>
<keyword evidence="1" id="KW-0732">Signal</keyword>